<gene>
    <name evidence="7" type="ORF">AACH06_25865</name>
</gene>
<comment type="subcellular location">
    <subcellularLocation>
        <location evidence="1">Membrane</location>
        <topology evidence="1">Multi-pass membrane protein</topology>
    </subcellularLocation>
</comment>
<evidence type="ECO:0000256" key="2">
    <source>
        <dbReference type="ARBA" id="ARBA00022692"/>
    </source>
</evidence>
<evidence type="ECO:0000256" key="4">
    <source>
        <dbReference type="ARBA" id="ARBA00023136"/>
    </source>
</evidence>
<feature type="transmembrane region" description="Helical" evidence="6">
    <location>
        <begin position="66"/>
        <end position="84"/>
    </location>
</feature>
<accession>A0ABU9BWB4</accession>
<evidence type="ECO:0000256" key="1">
    <source>
        <dbReference type="ARBA" id="ARBA00004141"/>
    </source>
</evidence>
<evidence type="ECO:0000256" key="3">
    <source>
        <dbReference type="ARBA" id="ARBA00022989"/>
    </source>
</evidence>
<feature type="transmembrane region" description="Helical" evidence="6">
    <location>
        <begin position="141"/>
        <end position="162"/>
    </location>
</feature>
<protein>
    <submittedName>
        <fullName evidence="7">Type IV secretion system protein</fullName>
    </submittedName>
</protein>
<dbReference type="Pfam" id="PF04610">
    <property type="entry name" value="TrbL"/>
    <property type="match status" value="1"/>
</dbReference>
<dbReference type="EMBL" id="JBBUTG010000026">
    <property type="protein sequence ID" value="MEK8034268.1"/>
    <property type="molecule type" value="Genomic_DNA"/>
</dbReference>
<keyword evidence="2 6" id="KW-0812">Transmembrane</keyword>
<evidence type="ECO:0000313" key="8">
    <source>
        <dbReference type="Proteomes" id="UP001371218"/>
    </source>
</evidence>
<reference evidence="7 8" key="1">
    <citation type="submission" date="2024-04" db="EMBL/GenBank/DDBJ databases">
        <title>Novel species of the genus Ideonella isolated from streams.</title>
        <authorList>
            <person name="Lu H."/>
        </authorList>
    </citation>
    <scope>NUCLEOTIDE SEQUENCE [LARGE SCALE GENOMIC DNA]</scope>
    <source>
        <strain evidence="7 8">DXS29W</strain>
    </source>
</reference>
<feature type="compositionally biased region" description="Low complexity" evidence="5">
    <location>
        <begin position="290"/>
        <end position="299"/>
    </location>
</feature>
<feature type="transmembrane region" description="Helical" evidence="6">
    <location>
        <begin position="240"/>
        <end position="261"/>
    </location>
</feature>
<dbReference type="Proteomes" id="UP001371218">
    <property type="component" value="Unassembled WGS sequence"/>
</dbReference>
<keyword evidence="4 6" id="KW-0472">Membrane</keyword>
<feature type="transmembrane region" description="Helical" evidence="6">
    <location>
        <begin position="20"/>
        <end position="46"/>
    </location>
</feature>
<feature type="transmembrane region" description="Helical" evidence="6">
    <location>
        <begin position="198"/>
        <end position="220"/>
    </location>
</feature>
<dbReference type="InterPro" id="IPR007688">
    <property type="entry name" value="Conjugal_tfr_TrbL/VirB6"/>
</dbReference>
<keyword evidence="3 6" id="KW-1133">Transmembrane helix</keyword>
<feature type="region of interest" description="Disordered" evidence="5">
    <location>
        <begin position="290"/>
        <end position="317"/>
    </location>
</feature>
<feature type="transmembrane region" description="Helical" evidence="6">
    <location>
        <begin position="168"/>
        <end position="186"/>
    </location>
</feature>
<sequence>MFAQLGIWISQFLDGYVLRVVSTLTVSLTAVALLWLTVYIGAYGYAVARGEASDSLQVFLWKMVKMTFIFSFALSSQIYMDVVYSTANGMQDSMAAVLISGSSYDDSAPATVYASLDNSQKKADTLLALIWKDASIWRLDLVIASITFSLGTVIFLVCGTIVVVLSKVLMAFVLAIGPMSILTLMFKQTARFFEAWLSTLLSAIVISWFVFYALGLSFFVVEQLITTMSNSKAFTGSGTVNAVTAAGTYLAFMCILAYIVFHSPQYASALTGGAAVQHGGQMLASFLGSRAGASGGSPSKTQGDQGPGGTVEAGGGGAYKAGRATGEAAGAAVRAGASAAAATGRAAMAVYQRVARRGSSR</sequence>
<evidence type="ECO:0000256" key="5">
    <source>
        <dbReference type="SAM" id="MobiDB-lite"/>
    </source>
</evidence>
<comment type="caution">
    <text evidence="7">The sequence shown here is derived from an EMBL/GenBank/DDBJ whole genome shotgun (WGS) entry which is preliminary data.</text>
</comment>
<proteinExistence type="predicted"/>
<keyword evidence="8" id="KW-1185">Reference proteome</keyword>
<feature type="compositionally biased region" description="Gly residues" evidence="5">
    <location>
        <begin position="305"/>
        <end position="317"/>
    </location>
</feature>
<dbReference type="RefSeq" id="WP_341428695.1">
    <property type="nucleotide sequence ID" value="NZ_JBBUTG010000026.1"/>
</dbReference>
<evidence type="ECO:0000313" key="7">
    <source>
        <dbReference type="EMBL" id="MEK8034268.1"/>
    </source>
</evidence>
<evidence type="ECO:0000256" key="6">
    <source>
        <dbReference type="SAM" id="Phobius"/>
    </source>
</evidence>
<organism evidence="7 8">
    <name type="scientific">Ideonella lacteola</name>
    <dbReference type="NCBI Taxonomy" id="2984193"/>
    <lineage>
        <taxon>Bacteria</taxon>
        <taxon>Pseudomonadati</taxon>
        <taxon>Pseudomonadota</taxon>
        <taxon>Betaproteobacteria</taxon>
        <taxon>Burkholderiales</taxon>
        <taxon>Sphaerotilaceae</taxon>
        <taxon>Ideonella</taxon>
    </lineage>
</organism>
<name>A0ABU9BWB4_9BURK</name>